<evidence type="ECO:0000256" key="2">
    <source>
        <dbReference type="ARBA" id="ARBA00005995"/>
    </source>
</evidence>
<dbReference type="SUPFAM" id="SSF54373">
    <property type="entry name" value="FAD-linked reductases, C-terminal domain"/>
    <property type="match status" value="1"/>
</dbReference>
<sequence length="459" mass="50010">MNTLDCLVIGGGFAGLQCANRLQAAGLAVHLLEARDRLGGRTRVAPLAGRTVDIGGQWIGADHAELTALAQAAGANIVPQYAQGARLLHLASGGRDRLKRYRGLIPNANPLALLELDRAIRRINRASQTLNLETPWESAKARDWDHETLATWKQRHLRTRTGREIFDIAVRSVMTAEPGMLSLLGFLFYCASNKGFEALTSVDGGAQAATVDGGMVQLAEHLAAPLRADDRVTLQADVSRVTLTEQGWRVEDREQRSWHARRLVCALPPALQDRIAFEPALPANRAQLANRMPMGSVIKVVVAYPTPFWRQAGLSGEAVSHSLPFNTVFDASPQDGSSGALVGFIDGGPARIWSAHTPDERRRAVLDSLVRYFGPDAADPLDYVEHDWISDPWSRGCYVGLMTPGLLTELGPALRTPWSGIHWAGTETATEFCGYIEGAIRSGQRAADEVRIALADRRR</sequence>
<dbReference type="Pfam" id="PF01593">
    <property type="entry name" value="Amino_oxidase"/>
    <property type="match status" value="1"/>
</dbReference>
<dbReference type="Gene3D" id="1.10.405.10">
    <property type="entry name" value="Guanine Nucleotide Dissociation Inhibitor, domain 1"/>
    <property type="match status" value="1"/>
</dbReference>
<dbReference type="PRINTS" id="PR00757">
    <property type="entry name" value="AMINEOXDASEF"/>
</dbReference>
<dbReference type="PANTHER" id="PTHR43563:SF1">
    <property type="entry name" value="AMINE OXIDASE [FLAVIN-CONTAINING] B"/>
    <property type="match status" value="1"/>
</dbReference>
<gene>
    <name evidence="6" type="ORF">DEH80_10775</name>
</gene>
<evidence type="ECO:0000313" key="6">
    <source>
        <dbReference type="EMBL" id="PWN55586.1"/>
    </source>
</evidence>
<evidence type="ECO:0000256" key="1">
    <source>
        <dbReference type="ARBA" id="ARBA00001974"/>
    </source>
</evidence>
<dbReference type="OrthoDB" id="337830at2"/>
<dbReference type="Proteomes" id="UP000251800">
    <property type="component" value="Unassembled WGS sequence"/>
</dbReference>
<keyword evidence="3" id="KW-0560">Oxidoreductase</keyword>
<feature type="domain" description="Amine oxidase" evidence="5">
    <location>
        <begin position="13"/>
        <end position="450"/>
    </location>
</feature>
<dbReference type="InterPro" id="IPR001613">
    <property type="entry name" value="Flavin_amine_oxidase"/>
</dbReference>
<feature type="binding site" evidence="4">
    <location>
        <position position="344"/>
    </location>
    <ligand>
        <name>substrate</name>
    </ligand>
</feature>
<feature type="binding site" evidence="4">
    <location>
        <position position="427"/>
    </location>
    <ligand>
        <name>FAD</name>
        <dbReference type="ChEBI" id="CHEBI:57692"/>
    </ligand>
</feature>
<organism evidence="6 7">
    <name type="scientific">Abyssibacter profundi</name>
    <dbReference type="NCBI Taxonomy" id="2182787"/>
    <lineage>
        <taxon>Bacteria</taxon>
        <taxon>Pseudomonadati</taxon>
        <taxon>Pseudomonadota</taxon>
        <taxon>Gammaproteobacteria</taxon>
        <taxon>Chromatiales</taxon>
        <taxon>Oceanococcaceae</taxon>
        <taxon>Abyssibacter</taxon>
    </lineage>
</organism>
<accession>A0A363UJI9</accession>
<evidence type="ECO:0000256" key="4">
    <source>
        <dbReference type="PIRSR" id="PIRSR601613-1"/>
    </source>
</evidence>
<dbReference type="RefSeq" id="WP_109720514.1">
    <property type="nucleotide sequence ID" value="NZ_QEQK01000009.1"/>
</dbReference>
<proteinExistence type="inferred from homology"/>
<evidence type="ECO:0000259" key="5">
    <source>
        <dbReference type="Pfam" id="PF01593"/>
    </source>
</evidence>
<keyword evidence="7" id="KW-1185">Reference proteome</keyword>
<dbReference type="SUPFAM" id="SSF51905">
    <property type="entry name" value="FAD/NAD(P)-binding domain"/>
    <property type="match status" value="1"/>
</dbReference>
<dbReference type="InterPro" id="IPR036188">
    <property type="entry name" value="FAD/NAD-bd_sf"/>
</dbReference>
<dbReference type="GO" id="GO:0016491">
    <property type="term" value="F:oxidoreductase activity"/>
    <property type="evidence" value="ECO:0007669"/>
    <property type="project" value="UniProtKB-KW"/>
</dbReference>
<comment type="caution">
    <text evidence="6">The sequence shown here is derived from an EMBL/GenBank/DDBJ whole genome shotgun (WGS) entry which is preliminary data.</text>
</comment>
<evidence type="ECO:0000256" key="3">
    <source>
        <dbReference type="ARBA" id="ARBA00023002"/>
    </source>
</evidence>
<dbReference type="Gene3D" id="3.90.660.10">
    <property type="match status" value="1"/>
</dbReference>
<dbReference type="PANTHER" id="PTHR43563">
    <property type="entry name" value="AMINE OXIDASE"/>
    <property type="match status" value="1"/>
</dbReference>
<reference evidence="6 7" key="1">
    <citation type="submission" date="2018-05" db="EMBL/GenBank/DDBJ databases">
        <title>Abyssibacter profundi OUC007T gen. nov., sp. nov, a marine bacterium isolated from seawater of the Mariana Trench.</title>
        <authorList>
            <person name="Zhou S."/>
        </authorList>
    </citation>
    <scope>NUCLEOTIDE SEQUENCE [LARGE SCALE GENOMIC DNA]</scope>
    <source>
        <strain evidence="6 7">OUC007</strain>
    </source>
</reference>
<comment type="similarity">
    <text evidence="2">Belongs to the flavin monoamine oxidase family.</text>
</comment>
<feature type="binding site" evidence="4">
    <location>
        <begin position="33"/>
        <end position="34"/>
    </location>
    <ligand>
        <name>FAD</name>
        <dbReference type="ChEBI" id="CHEBI:57692"/>
    </ligand>
</feature>
<dbReference type="InterPro" id="IPR050703">
    <property type="entry name" value="Flavin_MAO"/>
</dbReference>
<feature type="binding site" evidence="4">
    <location>
        <position position="238"/>
    </location>
    <ligand>
        <name>FAD</name>
        <dbReference type="ChEBI" id="CHEBI:57692"/>
    </ligand>
</feature>
<protein>
    <submittedName>
        <fullName evidence="6">Monoamine oxidase</fullName>
    </submittedName>
</protein>
<dbReference type="InterPro" id="IPR002937">
    <property type="entry name" value="Amino_oxidase"/>
</dbReference>
<dbReference type="AlphaFoldDB" id="A0A363UJI9"/>
<dbReference type="EMBL" id="QEQK01000009">
    <property type="protein sequence ID" value="PWN55586.1"/>
    <property type="molecule type" value="Genomic_DNA"/>
</dbReference>
<dbReference type="Gene3D" id="3.50.50.60">
    <property type="entry name" value="FAD/NAD(P)-binding domain"/>
    <property type="match status" value="1"/>
</dbReference>
<name>A0A363UJI9_9GAMM</name>
<comment type="cofactor">
    <cofactor evidence="1">
        <name>FAD</name>
        <dbReference type="ChEBI" id="CHEBI:57692"/>
    </cofactor>
</comment>
<evidence type="ECO:0000313" key="7">
    <source>
        <dbReference type="Proteomes" id="UP000251800"/>
    </source>
</evidence>